<protein>
    <submittedName>
        <fullName evidence="1">Uncharacterized protein</fullName>
    </submittedName>
</protein>
<name>A0A6M9Z5L5_9CAUD</name>
<accession>A0A6M9Z5L5</accession>
<sequence>MSWIGITALVSLFVVFAALISAYSRGYAVGYKDGEESGQVLSSLDSLKPVEEKK</sequence>
<gene>
    <name evidence="1" type="ORF">QUINN_159</name>
</gene>
<organism evidence="1 2">
    <name type="scientific">Vibrio phage Quinn</name>
    <dbReference type="NCBI Taxonomy" id="2736265"/>
    <lineage>
        <taxon>Viruses</taxon>
        <taxon>Duplodnaviria</taxon>
        <taxon>Heunggongvirae</taxon>
        <taxon>Uroviricota</taxon>
        <taxon>Caudoviricetes</taxon>
        <taxon>Demerecviridae</taxon>
        <taxon>Ermolyevavirinae</taxon>
        <taxon>Thalassavirus</taxon>
        <taxon>Thalassavirus quinn</taxon>
    </lineage>
</organism>
<reference evidence="1 2" key="1">
    <citation type="submission" date="2020-05" db="EMBL/GenBank/DDBJ databases">
        <authorList>
            <person name="Woodside B."/>
            <person name="Quinn D."/>
            <person name="Broussard G.W."/>
        </authorList>
    </citation>
    <scope>NUCLEOTIDE SEQUENCE [LARGE SCALE GENOMIC DNA]</scope>
</reference>
<evidence type="ECO:0000313" key="2">
    <source>
        <dbReference type="Proteomes" id="UP000509440"/>
    </source>
</evidence>
<dbReference type="EMBL" id="MT460516">
    <property type="protein sequence ID" value="QKN85379.1"/>
    <property type="molecule type" value="Genomic_DNA"/>
</dbReference>
<dbReference type="Proteomes" id="UP000509440">
    <property type="component" value="Segment"/>
</dbReference>
<evidence type="ECO:0000313" key="1">
    <source>
        <dbReference type="EMBL" id="QKN85379.1"/>
    </source>
</evidence>
<proteinExistence type="predicted"/>
<keyword evidence="2" id="KW-1185">Reference proteome</keyword>